<dbReference type="GO" id="GO:0016874">
    <property type="term" value="F:ligase activity"/>
    <property type="evidence" value="ECO:0007669"/>
    <property type="project" value="UniProtKB-KW"/>
</dbReference>
<evidence type="ECO:0000313" key="2">
    <source>
        <dbReference type="EMBL" id="ANN19760.1"/>
    </source>
</evidence>
<dbReference type="CDD" id="cd04863">
    <property type="entry name" value="MtLigD_Pol_like"/>
    <property type="match status" value="1"/>
</dbReference>
<protein>
    <submittedName>
        <fullName evidence="2">ATP-dependent DNA ligase</fullName>
    </submittedName>
</protein>
<evidence type="ECO:0000259" key="1">
    <source>
        <dbReference type="Pfam" id="PF21686"/>
    </source>
</evidence>
<gene>
    <name evidence="2" type="ORF">SD37_31830</name>
</gene>
<name>A0A193C5Z4_AMYOR</name>
<keyword evidence="2" id="KW-0436">Ligase</keyword>
<accession>A0A193C5Z4</accession>
<dbReference type="eggNOG" id="COG3285">
    <property type="taxonomic scope" value="Bacteria"/>
</dbReference>
<sequence length="321" mass="36002">MPHGTPETAPVIYRRRVPEERITVEVEGRRLGLSNLDKVLYPAHGFTKREVLDYYRRIAPAMLPHLRDRAATFRRFPDGVDGEPFYEKNVSRHAPEWVRTARLTNRGRRGGEETLDYPVVGDLPTLMWAANLAALELHVPQWTVGPRGARKSPDLLVFDLDPGPPADVVDCCRVAETLSELLTDDGLTVYAKTSGNKGMQLYCPVRTRSDERTSAYAKAVAEELARRSPESVVARMTKAIRPGRVFIDWSQNNTAKTTIAPYSLRGRAIPTVSTPVTWEEVEACRKAADLLFTAEQVIERVEELGDLFGDMTEHRAPVPAR</sequence>
<dbReference type="Proteomes" id="UP000093695">
    <property type="component" value="Chromosome"/>
</dbReference>
<dbReference type="NCBIfam" id="TIGR02778">
    <property type="entry name" value="ligD_pol"/>
    <property type="match status" value="1"/>
</dbReference>
<dbReference type="InterPro" id="IPR014145">
    <property type="entry name" value="LigD_pol_dom"/>
</dbReference>
<dbReference type="InterPro" id="IPR033649">
    <property type="entry name" value="MtLigD_Pol-like"/>
</dbReference>
<dbReference type="EMBL" id="CP016174">
    <property type="protein sequence ID" value="ANN19760.1"/>
    <property type="molecule type" value="Genomic_DNA"/>
</dbReference>
<dbReference type="Gene3D" id="3.90.920.10">
    <property type="entry name" value="DNA primase, PRIM domain"/>
    <property type="match status" value="1"/>
</dbReference>
<organism evidence="2 3">
    <name type="scientific">Amycolatopsis orientalis</name>
    <name type="common">Nocardia orientalis</name>
    <dbReference type="NCBI Taxonomy" id="31958"/>
    <lineage>
        <taxon>Bacteria</taxon>
        <taxon>Bacillati</taxon>
        <taxon>Actinomycetota</taxon>
        <taxon>Actinomycetes</taxon>
        <taxon>Pseudonocardiales</taxon>
        <taxon>Pseudonocardiaceae</taxon>
        <taxon>Amycolatopsis</taxon>
    </lineage>
</organism>
<dbReference type="AlphaFoldDB" id="A0A193C5Z4"/>
<dbReference type="KEGG" id="aori:SD37_31830"/>
<reference evidence="2 3" key="1">
    <citation type="journal article" date="2015" name="Genome Announc.">
        <title>Draft Genome Sequence of Norvancomycin-Producing Strain Amycolatopsis orientalis CPCC200066.</title>
        <authorList>
            <person name="Lei X."/>
            <person name="Yuan F."/>
            <person name="Shi Y."/>
            <person name="Li X."/>
            <person name="Wang L."/>
            <person name="Hong B."/>
        </authorList>
    </citation>
    <scope>NUCLEOTIDE SEQUENCE [LARGE SCALE GENOMIC DNA]</scope>
    <source>
        <strain evidence="2 3">B-37</strain>
    </source>
</reference>
<evidence type="ECO:0000313" key="3">
    <source>
        <dbReference type="Proteomes" id="UP000093695"/>
    </source>
</evidence>
<dbReference type="STRING" id="31958.SD37_31830"/>
<dbReference type="InterPro" id="IPR052171">
    <property type="entry name" value="NHEJ_LigD"/>
</dbReference>
<feature type="domain" description="DNA ligase D polymerase" evidence="1">
    <location>
        <begin position="47"/>
        <end position="308"/>
    </location>
</feature>
<keyword evidence="3" id="KW-1185">Reference proteome</keyword>
<dbReference type="Pfam" id="PF21686">
    <property type="entry name" value="LigD_Prim-Pol"/>
    <property type="match status" value="1"/>
</dbReference>
<proteinExistence type="predicted"/>
<dbReference type="PANTHER" id="PTHR42705:SF2">
    <property type="entry name" value="BIFUNCTIONAL NON-HOMOLOGOUS END JOINING PROTEIN LIGD"/>
    <property type="match status" value="1"/>
</dbReference>
<dbReference type="PANTHER" id="PTHR42705">
    <property type="entry name" value="BIFUNCTIONAL NON-HOMOLOGOUS END JOINING PROTEIN LIGD"/>
    <property type="match status" value="1"/>
</dbReference>